<dbReference type="OMA" id="EAWTQSW"/>
<evidence type="ECO:0000256" key="1">
    <source>
        <dbReference type="SAM" id="MobiDB-lite"/>
    </source>
</evidence>
<dbReference type="PANTHER" id="PTHR23095">
    <property type="entry name" value="PARANEOPLASTIC ANTIGEN"/>
    <property type="match status" value="1"/>
</dbReference>
<accession>G3U141</accession>
<dbReference type="GeneTree" id="ENSGT01030000234522"/>
<evidence type="ECO:0000259" key="2">
    <source>
        <dbReference type="Pfam" id="PF14893"/>
    </source>
</evidence>
<dbReference type="Pfam" id="PF20846">
    <property type="entry name" value="PNMA_N"/>
    <property type="match status" value="1"/>
</dbReference>
<evidence type="ECO:0000313" key="5">
    <source>
        <dbReference type="Proteomes" id="UP000007646"/>
    </source>
</evidence>
<dbReference type="InterPro" id="IPR026523">
    <property type="entry name" value="PNMA"/>
</dbReference>
<organism evidence="4 5">
    <name type="scientific">Loxodonta africana</name>
    <name type="common">African elephant</name>
    <dbReference type="NCBI Taxonomy" id="9785"/>
    <lineage>
        <taxon>Eukaryota</taxon>
        <taxon>Metazoa</taxon>
        <taxon>Chordata</taxon>
        <taxon>Craniata</taxon>
        <taxon>Vertebrata</taxon>
        <taxon>Euteleostomi</taxon>
        <taxon>Mammalia</taxon>
        <taxon>Eutheria</taxon>
        <taxon>Afrotheria</taxon>
        <taxon>Proboscidea</taxon>
        <taxon>Elephantidae</taxon>
        <taxon>Loxodonta</taxon>
    </lineage>
</organism>
<dbReference type="eggNOG" id="KOG3544">
    <property type="taxonomic scope" value="Eukaryota"/>
</dbReference>
<evidence type="ECO:0000259" key="3">
    <source>
        <dbReference type="Pfam" id="PF20846"/>
    </source>
</evidence>
<dbReference type="Ensembl" id="ENSLAFT00000027128.1">
    <property type="protein sequence ID" value="ENSLAFP00000021549.1"/>
    <property type="gene ID" value="ENSLAFG00000026228.1"/>
</dbReference>
<feature type="domain" description="Paraneoplastic antigen Ma-like N-terminal" evidence="3">
    <location>
        <begin position="1"/>
        <end position="92"/>
    </location>
</feature>
<feature type="region of interest" description="Disordered" evidence="1">
    <location>
        <begin position="337"/>
        <end position="405"/>
    </location>
</feature>
<keyword evidence="5" id="KW-1185">Reference proteome</keyword>
<dbReference type="Proteomes" id="UP000007646">
    <property type="component" value="Unassembled WGS sequence"/>
</dbReference>
<evidence type="ECO:0000313" key="4">
    <source>
        <dbReference type="Ensembl" id="ENSLAFP00000021549.1"/>
    </source>
</evidence>
<reference evidence="4" key="3">
    <citation type="submission" date="2025-09" db="UniProtKB">
        <authorList>
            <consortium name="Ensembl"/>
        </authorList>
    </citation>
    <scope>IDENTIFICATION</scope>
    <source>
        <strain evidence="4">Isolate ISIS603380</strain>
    </source>
</reference>
<feature type="compositionally biased region" description="Low complexity" evidence="1">
    <location>
        <begin position="343"/>
        <end position="357"/>
    </location>
</feature>
<dbReference type="InterPro" id="IPR048271">
    <property type="entry name" value="PNMA_N"/>
</dbReference>
<reference evidence="4 5" key="1">
    <citation type="submission" date="2009-06" db="EMBL/GenBank/DDBJ databases">
        <title>The Genome Sequence of Loxodonta africana (African elephant).</title>
        <authorList>
            <person name="Di Palma F."/>
            <person name="Heiman D."/>
            <person name="Young S."/>
            <person name="Johnson J."/>
            <person name="Lander E.S."/>
            <person name="Lindblad-Toh K."/>
        </authorList>
    </citation>
    <scope>NUCLEOTIDE SEQUENCE [LARGE SCALE GENOMIC DNA]</scope>
    <source>
        <strain evidence="4 5">Isolate ISIS603380</strain>
    </source>
</reference>
<feature type="domain" description="Paraneoplastic antigen Ma-like C-terminal" evidence="2">
    <location>
        <begin position="156"/>
        <end position="317"/>
    </location>
</feature>
<reference evidence="4" key="2">
    <citation type="submission" date="2025-08" db="UniProtKB">
        <authorList>
            <consortium name="Ensembl"/>
        </authorList>
    </citation>
    <scope>IDENTIFICATION</scope>
    <source>
        <strain evidence="4">Isolate ISIS603380</strain>
    </source>
</reference>
<dbReference type="AlphaFoldDB" id="G3U141"/>
<dbReference type="Pfam" id="PF14893">
    <property type="entry name" value="PNMA"/>
    <property type="match status" value="1"/>
</dbReference>
<dbReference type="HOGENOM" id="CLU_014694_1_0_1"/>
<dbReference type="InParanoid" id="G3U141"/>
<sequence>MALAMLRDWCRWMGVNAQRSLLLLGIPDDCDENEFQEAVRAALWPLGRYRVQGKVFRKELGTRVALVEFADYLNRSLIPRQIPGKGGPWRVIYLPQAPHAELQERPAFPIQPQGQEVADRAGEAGAADEADAWAQQWRHALQPVLESLAYQELRPFSGREEPGPGEEPFQGWLDHAYDMLYLWRHVSEKEKRRRLVECLSSPALDLLYGLLAEDPDLPAQDCLVALVQVFGTQDTRMTARLKFLTCAQEPGESLFAYVMRQEGLLQTAMEKGAVHPAIADQVRARQVLMRAHPNPTLYNKLRRMRVEGRPPGFVGLLRLVRETEAWEAAQARGELSQVEEGAHTAGGAPATAQAAPARVGSVPGAGPGALGCGPEGPAKAGDPEATEAEEPPDERLQSILEESEN</sequence>
<dbReference type="InterPro" id="IPR048270">
    <property type="entry name" value="PNMA_C"/>
</dbReference>
<dbReference type="PANTHER" id="PTHR23095:SF20">
    <property type="entry name" value="PARANEOPLASTIC ANTIGEN MA6E"/>
    <property type="match status" value="1"/>
</dbReference>
<feature type="compositionally biased region" description="Gly residues" evidence="1">
    <location>
        <begin position="363"/>
        <end position="374"/>
    </location>
</feature>
<protein>
    <recommendedName>
        <fullName evidence="6">PNMA family member 6F</fullName>
    </recommendedName>
</protein>
<proteinExistence type="predicted"/>
<name>G3U141_LOXAF</name>
<evidence type="ECO:0008006" key="6">
    <source>
        <dbReference type="Google" id="ProtNLM"/>
    </source>
</evidence>